<evidence type="ECO:0000256" key="1">
    <source>
        <dbReference type="PROSITE-ProRule" id="PRU00285"/>
    </source>
</evidence>
<dbReference type="Pfam" id="PF00011">
    <property type="entry name" value="HSP20"/>
    <property type="match status" value="1"/>
</dbReference>
<gene>
    <name evidence="4" type="ORF">NK662_22580</name>
</gene>
<dbReference type="CDD" id="cd06464">
    <property type="entry name" value="ACD_sHsps-like"/>
    <property type="match status" value="1"/>
</dbReference>
<dbReference type="InterPro" id="IPR008978">
    <property type="entry name" value="HSP20-like_chaperone"/>
</dbReference>
<accession>A0AA42BV71</accession>
<dbReference type="Gene3D" id="2.60.40.790">
    <property type="match status" value="1"/>
</dbReference>
<proteinExistence type="inferred from homology"/>
<evidence type="ECO:0000259" key="3">
    <source>
        <dbReference type="PROSITE" id="PS01031"/>
    </source>
</evidence>
<evidence type="ECO:0000313" key="5">
    <source>
        <dbReference type="Proteomes" id="UP001156102"/>
    </source>
</evidence>
<organism evidence="4 5">
    <name type="scientific">Ectobacillus ponti</name>
    <dbReference type="NCBI Taxonomy" id="2961894"/>
    <lineage>
        <taxon>Bacteria</taxon>
        <taxon>Bacillati</taxon>
        <taxon>Bacillota</taxon>
        <taxon>Bacilli</taxon>
        <taxon>Bacillales</taxon>
        <taxon>Bacillaceae</taxon>
        <taxon>Ectobacillus</taxon>
    </lineage>
</organism>
<protein>
    <submittedName>
        <fullName evidence="4">Hsp20/alpha crystallin family protein</fullName>
    </submittedName>
</protein>
<name>A0AA42BV71_9BACI</name>
<dbReference type="RefSeq" id="WP_254761236.1">
    <property type="nucleotide sequence ID" value="NZ_JANCLT010000023.1"/>
</dbReference>
<comment type="caution">
    <text evidence="4">The sequence shown here is derived from an EMBL/GenBank/DDBJ whole genome shotgun (WGS) entry which is preliminary data.</text>
</comment>
<dbReference type="InterPro" id="IPR031107">
    <property type="entry name" value="Small_HSP"/>
</dbReference>
<dbReference type="PROSITE" id="PS01031">
    <property type="entry name" value="SHSP"/>
    <property type="match status" value="1"/>
</dbReference>
<comment type="similarity">
    <text evidence="1 2">Belongs to the small heat shock protein (HSP20) family.</text>
</comment>
<dbReference type="PANTHER" id="PTHR11527">
    <property type="entry name" value="HEAT-SHOCK PROTEIN 20 FAMILY MEMBER"/>
    <property type="match status" value="1"/>
</dbReference>
<dbReference type="Proteomes" id="UP001156102">
    <property type="component" value="Unassembled WGS sequence"/>
</dbReference>
<dbReference type="EMBL" id="JANCLT010000023">
    <property type="protein sequence ID" value="MCP8971308.1"/>
    <property type="molecule type" value="Genomic_DNA"/>
</dbReference>
<keyword evidence="5" id="KW-1185">Reference proteome</keyword>
<evidence type="ECO:0000256" key="2">
    <source>
        <dbReference type="RuleBase" id="RU003616"/>
    </source>
</evidence>
<sequence length="140" mass="16310">MAIRDLLLKPVGDTHDLFDSFFREPWFPAITRNMFQVDVKETDKEIVVEAELPGFLKEDIQIQLDDRSIMIVAERKHEMEEQEAAYRRRERQYGKVQRMIPLPADVNLDTAKAAVKDGILTVTLDKKGMADPNRRWIPVE</sequence>
<dbReference type="InterPro" id="IPR002068">
    <property type="entry name" value="A-crystallin/Hsp20_dom"/>
</dbReference>
<evidence type="ECO:0000313" key="4">
    <source>
        <dbReference type="EMBL" id="MCP8971308.1"/>
    </source>
</evidence>
<reference evidence="4" key="1">
    <citation type="submission" date="2022-07" db="EMBL/GenBank/DDBJ databases">
        <authorList>
            <person name="Li W.-J."/>
            <person name="Deng Q.-Q."/>
        </authorList>
    </citation>
    <scope>NUCLEOTIDE SEQUENCE</scope>
    <source>
        <strain evidence="4">SYSU M60031</strain>
    </source>
</reference>
<dbReference type="AlphaFoldDB" id="A0AA42BV71"/>
<feature type="domain" description="SHSP" evidence="3">
    <location>
        <begin position="28"/>
        <end position="140"/>
    </location>
</feature>
<dbReference type="SUPFAM" id="SSF49764">
    <property type="entry name" value="HSP20-like chaperones"/>
    <property type="match status" value="1"/>
</dbReference>